<evidence type="ECO:0000259" key="3">
    <source>
        <dbReference type="Pfam" id="PF00389"/>
    </source>
</evidence>
<dbReference type="GO" id="GO:0030267">
    <property type="term" value="F:glyoxylate reductase (NADPH) activity"/>
    <property type="evidence" value="ECO:0007669"/>
    <property type="project" value="TreeGrafter"/>
</dbReference>
<dbReference type="InterPro" id="IPR050223">
    <property type="entry name" value="D-isomer_2-hydroxyacid_DH"/>
</dbReference>
<organism evidence="4 5">
    <name type="scientific">Artemisia annua</name>
    <name type="common">Sweet wormwood</name>
    <dbReference type="NCBI Taxonomy" id="35608"/>
    <lineage>
        <taxon>Eukaryota</taxon>
        <taxon>Viridiplantae</taxon>
        <taxon>Streptophyta</taxon>
        <taxon>Embryophyta</taxon>
        <taxon>Tracheophyta</taxon>
        <taxon>Spermatophyta</taxon>
        <taxon>Magnoliopsida</taxon>
        <taxon>eudicotyledons</taxon>
        <taxon>Gunneridae</taxon>
        <taxon>Pentapetalae</taxon>
        <taxon>asterids</taxon>
        <taxon>campanulids</taxon>
        <taxon>Asterales</taxon>
        <taxon>Asteraceae</taxon>
        <taxon>Asteroideae</taxon>
        <taxon>Anthemideae</taxon>
        <taxon>Artemisiinae</taxon>
        <taxon>Artemisia</taxon>
    </lineage>
</organism>
<dbReference type="SUPFAM" id="SSF52283">
    <property type="entry name" value="Formate/glycerate dehydrogenase catalytic domain-like"/>
    <property type="match status" value="2"/>
</dbReference>
<protein>
    <submittedName>
        <fullName evidence="4">D-isomer specific 2-hydroxyacid dehydrogenase, catalytic domain-containing protein</fullName>
    </submittedName>
</protein>
<dbReference type="InterPro" id="IPR006139">
    <property type="entry name" value="D-isomer_2_OHA_DH_cat_dom"/>
</dbReference>
<evidence type="ECO:0000256" key="1">
    <source>
        <dbReference type="ARBA" id="ARBA00023002"/>
    </source>
</evidence>
<dbReference type="GO" id="GO:0051287">
    <property type="term" value="F:NAD binding"/>
    <property type="evidence" value="ECO:0007669"/>
    <property type="project" value="InterPro"/>
</dbReference>
<dbReference type="PANTHER" id="PTHR10996:SF178">
    <property type="entry name" value="2-HYDROXYACID DEHYDROGENASE YGL185C-RELATED"/>
    <property type="match status" value="1"/>
</dbReference>
<dbReference type="Pfam" id="PF00389">
    <property type="entry name" value="2-Hacid_dh"/>
    <property type="match status" value="2"/>
</dbReference>
<accession>A0A2U1P9H2</accession>
<proteinExistence type="predicted"/>
<dbReference type="GO" id="GO:0016618">
    <property type="term" value="F:hydroxypyruvate reductase [NAD(P)H] activity"/>
    <property type="evidence" value="ECO:0007669"/>
    <property type="project" value="TreeGrafter"/>
</dbReference>
<reference evidence="4 5" key="1">
    <citation type="journal article" date="2018" name="Mol. Plant">
        <title>The genome of Artemisia annua provides insight into the evolution of Asteraceae family and artemisinin biosynthesis.</title>
        <authorList>
            <person name="Shen Q."/>
            <person name="Zhang L."/>
            <person name="Liao Z."/>
            <person name="Wang S."/>
            <person name="Yan T."/>
            <person name="Shi P."/>
            <person name="Liu M."/>
            <person name="Fu X."/>
            <person name="Pan Q."/>
            <person name="Wang Y."/>
            <person name="Lv Z."/>
            <person name="Lu X."/>
            <person name="Zhang F."/>
            <person name="Jiang W."/>
            <person name="Ma Y."/>
            <person name="Chen M."/>
            <person name="Hao X."/>
            <person name="Li L."/>
            <person name="Tang Y."/>
            <person name="Lv G."/>
            <person name="Zhou Y."/>
            <person name="Sun X."/>
            <person name="Brodelius P.E."/>
            <person name="Rose J.K.C."/>
            <person name="Tang K."/>
        </authorList>
    </citation>
    <scope>NUCLEOTIDE SEQUENCE [LARGE SCALE GENOMIC DNA]</scope>
    <source>
        <strain evidence="5">cv. Huhao1</strain>
        <tissue evidence="4">Leaf</tissue>
    </source>
</reference>
<feature type="domain" description="D-isomer specific 2-hydroxyacid dehydrogenase catalytic" evidence="3">
    <location>
        <begin position="176"/>
        <end position="321"/>
    </location>
</feature>
<evidence type="ECO:0000313" key="5">
    <source>
        <dbReference type="Proteomes" id="UP000245207"/>
    </source>
</evidence>
<sequence>MNSIGVLMMFPIHSYLEQQLDKHFNLFRLWKYPKENDVFNKNSSYIRAIVSSSNVSVHRQFIDTLPHLEIVSNFGVGTDKMDLAYCKEKGIKVTSTRSLDMSDDDVADMTIGLILATLRRICECDRYVRSGLWKNGYFKLTTKRSQLHHILQLVPSRPLTNHASSFGCLGVLMMFPIHSYLEQQLDKHFNLFRLWKYPKENDVFNKNSSYIRAIVSSSNVSVHRQFIDTLPHLEIVSNFGVGTDKMDLAYCKEKGIKVTSTRSLDMSDDDVADMTIGLILATLRRICECDRYVRSGLWKNGYFKLTTKSLFETEGYHAQKSITFNFVKGITQTVFLRCHNPNNMNIHDNWFSLTAIKLLDET</sequence>
<dbReference type="EMBL" id="PKPP01001477">
    <property type="protein sequence ID" value="PWA82401.1"/>
    <property type="molecule type" value="Genomic_DNA"/>
</dbReference>
<dbReference type="Gene3D" id="3.40.50.720">
    <property type="entry name" value="NAD(P)-binding Rossmann-like Domain"/>
    <property type="match status" value="4"/>
</dbReference>
<dbReference type="Proteomes" id="UP000245207">
    <property type="component" value="Unassembled WGS sequence"/>
</dbReference>
<dbReference type="AlphaFoldDB" id="A0A2U1P9H2"/>
<evidence type="ECO:0000313" key="4">
    <source>
        <dbReference type="EMBL" id="PWA82401.1"/>
    </source>
</evidence>
<keyword evidence="2" id="KW-0520">NAD</keyword>
<dbReference type="GO" id="GO:0005829">
    <property type="term" value="C:cytosol"/>
    <property type="evidence" value="ECO:0007669"/>
    <property type="project" value="TreeGrafter"/>
</dbReference>
<comment type="caution">
    <text evidence="4">The sequence shown here is derived from an EMBL/GenBank/DDBJ whole genome shotgun (WGS) entry which is preliminary data.</text>
</comment>
<keyword evidence="1" id="KW-0560">Oxidoreductase</keyword>
<dbReference type="STRING" id="35608.A0A2U1P9H2"/>
<gene>
    <name evidence="4" type="ORF">CTI12_AA178190</name>
</gene>
<dbReference type="PANTHER" id="PTHR10996">
    <property type="entry name" value="2-HYDROXYACID DEHYDROGENASE-RELATED"/>
    <property type="match status" value="1"/>
</dbReference>
<evidence type="ECO:0000256" key="2">
    <source>
        <dbReference type="ARBA" id="ARBA00023027"/>
    </source>
</evidence>
<keyword evidence="5" id="KW-1185">Reference proteome</keyword>
<name>A0A2U1P9H2_ARTAN</name>
<feature type="domain" description="D-isomer specific 2-hydroxyacid dehydrogenase catalytic" evidence="3">
    <location>
        <begin position="11"/>
        <end position="131"/>
    </location>
</feature>
<dbReference type="OrthoDB" id="298012at2759"/>